<dbReference type="GO" id="GO:0016020">
    <property type="term" value="C:membrane"/>
    <property type="evidence" value="ECO:0007669"/>
    <property type="project" value="InterPro"/>
</dbReference>
<dbReference type="AlphaFoldDB" id="A0A844GL06"/>
<sequence>MKEGVVLVFLGISTWTDLRKRQVSLIITGLFAAAGLGWMLYQGALSAEILLSVGPGMFFLGLSVLTGGTVGMGDGWIITALGIFLKPEELYEMLLAAVLISAAWSGILMGIFKKKRNTEIPFVPFLLAGYAGGLFLWK</sequence>
<keyword evidence="1" id="KW-0812">Transmembrane</keyword>
<protein>
    <submittedName>
        <fullName evidence="3">Prepilin peptidase</fullName>
    </submittedName>
</protein>
<keyword evidence="1" id="KW-0472">Membrane</keyword>
<evidence type="ECO:0000259" key="2">
    <source>
        <dbReference type="Pfam" id="PF01478"/>
    </source>
</evidence>
<evidence type="ECO:0000256" key="1">
    <source>
        <dbReference type="SAM" id="Phobius"/>
    </source>
</evidence>
<name>A0A844GL06_9FIRM</name>
<organism evidence="3 4">
    <name type="scientific">Blautia luti DSM 14534 = JCM 17040</name>
    <dbReference type="NCBI Taxonomy" id="649762"/>
    <lineage>
        <taxon>Bacteria</taxon>
        <taxon>Bacillati</taxon>
        <taxon>Bacillota</taxon>
        <taxon>Clostridia</taxon>
        <taxon>Lachnospirales</taxon>
        <taxon>Lachnospiraceae</taxon>
        <taxon>Blautia</taxon>
    </lineage>
</organism>
<dbReference type="EMBL" id="WMBC01000009">
    <property type="protein sequence ID" value="MTD61832.1"/>
    <property type="molecule type" value="Genomic_DNA"/>
</dbReference>
<feature type="transmembrane region" description="Helical" evidence="1">
    <location>
        <begin position="119"/>
        <end position="137"/>
    </location>
</feature>
<dbReference type="Gene3D" id="1.20.120.1220">
    <property type="match status" value="1"/>
</dbReference>
<dbReference type="Pfam" id="PF01478">
    <property type="entry name" value="Peptidase_A24"/>
    <property type="match status" value="1"/>
</dbReference>
<keyword evidence="1" id="KW-1133">Transmembrane helix</keyword>
<evidence type="ECO:0000313" key="4">
    <source>
        <dbReference type="Proteomes" id="UP000437824"/>
    </source>
</evidence>
<feature type="transmembrane region" description="Helical" evidence="1">
    <location>
        <begin position="23"/>
        <end position="41"/>
    </location>
</feature>
<dbReference type="Proteomes" id="UP000437824">
    <property type="component" value="Unassembled WGS sequence"/>
</dbReference>
<dbReference type="GO" id="GO:0004190">
    <property type="term" value="F:aspartic-type endopeptidase activity"/>
    <property type="evidence" value="ECO:0007669"/>
    <property type="project" value="InterPro"/>
</dbReference>
<dbReference type="InterPro" id="IPR000045">
    <property type="entry name" value="Prepilin_IV_endopep_pep"/>
</dbReference>
<feature type="transmembrane region" description="Helical" evidence="1">
    <location>
        <begin position="93"/>
        <end position="112"/>
    </location>
</feature>
<accession>A0A844GL06</accession>
<gene>
    <name evidence="3" type="ORF">GKZ57_11355</name>
</gene>
<evidence type="ECO:0000313" key="3">
    <source>
        <dbReference type="EMBL" id="MTD61832.1"/>
    </source>
</evidence>
<comment type="caution">
    <text evidence="3">The sequence shown here is derived from an EMBL/GenBank/DDBJ whole genome shotgun (WGS) entry which is preliminary data.</text>
</comment>
<proteinExistence type="predicted"/>
<reference evidence="3 4" key="1">
    <citation type="submission" date="2019-11" db="EMBL/GenBank/DDBJ databases">
        <title>Draft genome sequence of Blautia luti DSM 14534T, isolated from human stool.</title>
        <authorList>
            <person name="Ortiz R."/>
            <person name="Melis-Arcos F."/>
            <person name="Covarrubias P."/>
            <person name="Cardenas J.P."/>
            <person name="Perez-Donoso J."/>
            <person name="Almonacid D."/>
        </authorList>
    </citation>
    <scope>NUCLEOTIDE SEQUENCE [LARGE SCALE GENOMIC DNA]</scope>
    <source>
        <strain evidence="3 4">DSM 14534</strain>
    </source>
</reference>
<feature type="domain" description="Prepilin type IV endopeptidase peptidase" evidence="2">
    <location>
        <begin position="5"/>
        <end position="104"/>
    </location>
</feature>
<feature type="transmembrane region" description="Helical" evidence="1">
    <location>
        <begin position="53"/>
        <end position="73"/>
    </location>
</feature>